<evidence type="ECO:0000256" key="4">
    <source>
        <dbReference type="ARBA" id="ARBA00022833"/>
    </source>
</evidence>
<reference evidence="9" key="1">
    <citation type="journal article" date="2019" name="Int. J. Syst. Evol. Microbiol.">
        <title>The Global Catalogue of Microorganisms (GCM) 10K type strain sequencing project: providing services to taxonomists for standard genome sequencing and annotation.</title>
        <authorList>
            <consortium name="The Broad Institute Genomics Platform"/>
            <consortium name="The Broad Institute Genome Sequencing Center for Infectious Disease"/>
            <person name="Wu L."/>
            <person name="Ma J."/>
        </authorList>
    </citation>
    <scope>NUCLEOTIDE SEQUENCE [LARGE SCALE GENOMIC DNA]</scope>
    <source>
        <strain evidence="9">JCM 11896</strain>
    </source>
</reference>
<dbReference type="InterPro" id="IPR013149">
    <property type="entry name" value="ADH-like_C"/>
</dbReference>
<dbReference type="InterPro" id="IPR045306">
    <property type="entry name" value="SDH-like"/>
</dbReference>
<dbReference type="InterPro" id="IPR036291">
    <property type="entry name" value="NAD(P)-bd_dom_sf"/>
</dbReference>
<feature type="domain" description="Enoyl reductase (ER)" evidence="7">
    <location>
        <begin position="18"/>
        <end position="341"/>
    </location>
</feature>
<evidence type="ECO:0000313" key="9">
    <source>
        <dbReference type="Proteomes" id="UP001501414"/>
    </source>
</evidence>
<dbReference type="PANTHER" id="PTHR43161">
    <property type="entry name" value="SORBITOL DEHYDROGENASE"/>
    <property type="match status" value="1"/>
</dbReference>
<keyword evidence="3 6" id="KW-0479">Metal-binding</keyword>
<evidence type="ECO:0000256" key="6">
    <source>
        <dbReference type="RuleBase" id="RU361277"/>
    </source>
</evidence>
<evidence type="ECO:0000256" key="5">
    <source>
        <dbReference type="ARBA" id="ARBA00023002"/>
    </source>
</evidence>
<dbReference type="InterPro" id="IPR013154">
    <property type="entry name" value="ADH-like_N"/>
</dbReference>
<dbReference type="Pfam" id="PF00107">
    <property type="entry name" value="ADH_zinc_N"/>
    <property type="match status" value="1"/>
</dbReference>
<keyword evidence="9" id="KW-1185">Reference proteome</keyword>
<dbReference type="EMBL" id="BAAAJK010000027">
    <property type="protein sequence ID" value="GAA1394885.1"/>
    <property type="molecule type" value="Genomic_DNA"/>
</dbReference>
<comment type="caution">
    <text evidence="8">The sequence shown here is derived from an EMBL/GenBank/DDBJ whole genome shotgun (WGS) entry which is preliminary data.</text>
</comment>
<dbReference type="PROSITE" id="PS00059">
    <property type="entry name" value="ADH_ZINC"/>
    <property type="match status" value="1"/>
</dbReference>
<dbReference type="InterPro" id="IPR011032">
    <property type="entry name" value="GroES-like_sf"/>
</dbReference>
<protein>
    <submittedName>
        <fullName evidence="8">NAD(P)-dependent alcohol dehydrogenase</fullName>
    </submittedName>
</protein>
<dbReference type="RefSeq" id="WP_344025453.1">
    <property type="nucleotide sequence ID" value="NZ_BAAAJK010000027.1"/>
</dbReference>
<evidence type="ECO:0000313" key="8">
    <source>
        <dbReference type="EMBL" id="GAA1394885.1"/>
    </source>
</evidence>
<keyword evidence="4 6" id="KW-0862">Zinc</keyword>
<dbReference type="Pfam" id="PF08240">
    <property type="entry name" value="ADH_N"/>
    <property type="match status" value="1"/>
</dbReference>
<dbReference type="InterPro" id="IPR020843">
    <property type="entry name" value="ER"/>
</dbReference>
<dbReference type="Gene3D" id="3.40.50.720">
    <property type="entry name" value="NAD(P)-binding Rossmann-like Domain"/>
    <property type="match status" value="1"/>
</dbReference>
<name>A0ABP4INT6_9PSEU</name>
<gene>
    <name evidence="8" type="ORF">GCM10009613_43720</name>
</gene>
<proteinExistence type="inferred from homology"/>
<dbReference type="Gene3D" id="3.90.180.10">
    <property type="entry name" value="Medium-chain alcohol dehydrogenases, catalytic domain"/>
    <property type="match status" value="1"/>
</dbReference>
<evidence type="ECO:0000256" key="2">
    <source>
        <dbReference type="ARBA" id="ARBA00008072"/>
    </source>
</evidence>
<dbReference type="SUPFAM" id="SSF51735">
    <property type="entry name" value="NAD(P)-binding Rossmann-fold domains"/>
    <property type="match status" value="1"/>
</dbReference>
<comment type="similarity">
    <text evidence="2 6">Belongs to the zinc-containing alcohol dehydrogenase family.</text>
</comment>
<dbReference type="SUPFAM" id="SSF50129">
    <property type="entry name" value="GroES-like"/>
    <property type="match status" value="1"/>
</dbReference>
<dbReference type="InterPro" id="IPR002328">
    <property type="entry name" value="ADH_Zn_CS"/>
</dbReference>
<sequence length="345" mass="34641">MSTGAIPGRTRAAVLHAALDLRVEEVPVTGPAPGEVLVAVEAVGVCGSDVHYFTDGRNGRNVLRGPMVLGHEAAGVVAALGPGVTGPAVGTRVAVEPAVGCGDCPTCRSGAYHLCPSGTCLGSPPTDGAMSGYRAVPARAVHPLPDTLPTELGALVEPLAVAVHAVRRAGVSTGHRVLVTGAGPIGVLVAQVARAAGAEQVVVTDVHDARLDRAAGLGATGTVNTARDELGEATFDRLLECSAVPAALWQGMHALGPAGRATVVGQAPPAVDGLPLALMQRWEIDLNASFRSAHAFGPALGLAASGRVDLAGVLTGRFALAQAPDALRAPGADPHHLKVVVRPGD</sequence>
<dbReference type="PANTHER" id="PTHR43161:SF9">
    <property type="entry name" value="SORBITOL DEHYDROGENASE"/>
    <property type="match status" value="1"/>
</dbReference>
<evidence type="ECO:0000256" key="3">
    <source>
        <dbReference type="ARBA" id="ARBA00022723"/>
    </source>
</evidence>
<dbReference type="Proteomes" id="UP001501414">
    <property type="component" value="Unassembled WGS sequence"/>
</dbReference>
<dbReference type="SMART" id="SM00829">
    <property type="entry name" value="PKS_ER"/>
    <property type="match status" value="1"/>
</dbReference>
<evidence type="ECO:0000259" key="7">
    <source>
        <dbReference type="SMART" id="SM00829"/>
    </source>
</evidence>
<comment type="cofactor">
    <cofactor evidence="1 6">
        <name>Zn(2+)</name>
        <dbReference type="ChEBI" id="CHEBI:29105"/>
    </cofactor>
</comment>
<accession>A0ABP4INT6</accession>
<keyword evidence="5" id="KW-0560">Oxidoreductase</keyword>
<organism evidence="8 9">
    <name type="scientific">Pseudonocardia kongjuensis</name>
    <dbReference type="NCBI Taxonomy" id="102227"/>
    <lineage>
        <taxon>Bacteria</taxon>
        <taxon>Bacillati</taxon>
        <taxon>Actinomycetota</taxon>
        <taxon>Actinomycetes</taxon>
        <taxon>Pseudonocardiales</taxon>
        <taxon>Pseudonocardiaceae</taxon>
        <taxon>Pseudonocardia</taxon>
    </lineage>
</organism>
<dbReference type="CDD" id="cd05285">
    <property type="entry name" value="sorbitol_DH"/>
    <property type="match status" value="1"/>
</dbReference>
<evidence type="ECO:0000256" key="1">
    <source>
        <dbReference type="ARBA" id="ARBA00001947"/>
    </source>
</evidence>